<sequence>MKSPHDILIRPVVTEKSMALLAENKYTFYVDPKATKTDIKNAVEKVFNVKVLKVNTLRVKGKVKRVRRALGKAPDRKKAVVTLRPGDKIEIFEGL</sequence>
<dbReference type="Pfam" id="PF00276">
    <property type="entry name" value="Ribosomal_L23"/>
    <property type="match status" value="1"/>
</dbReference>
<dbReference type="Proteomes" id="UP000282654">
    <property type="component" value="Unassembled WGS sequence"/>
</dbReference>
<dbReference type="InterPro" id="IPR012678">
    <property type="entry name" value="Ribosomal_uL23/eL15/eS24_sf"/>
</dbReference>
<dbReference type="GO" id="GO:0003735">
    <property type="term" value="F:structural constituent of ribosome"/>
    <property type="evidence" value="ECO:0007669"/>
    <property type="project" value="InterPro"/>
</dbReference>
<keyword evidence="3 6" id="KW-0694">RNA-binding</keyword>
<dbReference type="InterPro" id="IPR013025">
    <property type="entry name" value="Ribosomal_uL23-like"/>
</dbReference>
<proteinExistence type="inferred from homology"/>
<evidence type="ECO:0000256" key="5">
    <source>
        <dbReference type="ARBA" id="ARBA00023274"/>
    </source>
</evidence>
<dbReference type="NCBIfam" id="NF004364">
    <property type="entry name" value="PRK05738.2-5"/>
    <property type="match status" value="1"/>
</dbReference>
<evidence type="ECO:0000256" key="4">
    <source>
        <dbReference type="ARBA" id="ARBA00022980"/>
    </source>
</evidence>
<accession>A0A3N5AAZ1</accession>
<protein>
    <recommendedName>
        <fullName evidence="6">Large ribosomal subunit protein uL23</fullName>
    </recommendedName>
</protein>
<dbReference type="InterPro" id="IPR012677">
    <property type="entry name" value="Nucleotide-bd_a/b_plait_sf"/>
</dbReference>
<dbReference type="FunFam" id="3.30.70.330:FF:000001">
    <property type="entry name" value="50S ribosomal protein L23"/>
    <property type="match status" value="1"/>
</dbReference>
<dbReference type="GO" id="GO:0005840">
    <property type="term" value="C:ribosome"/>
    <property type="evidence" value="ECO:0007669"/>
    <property type="project" value="UniProtKB-KW"/>
</dbReference>
<dbReference type="HAMAP" id="MF_01369_B">
    <property type="entry name" value="Ribosomal_uL23_B"/>
    <property type="match status" value="1"/>
</dbReference>
<dbReference type="EMBL" id="RKRE01000003">
    <property type="protein sequence ID" value="RPF42769.1"/>
    <property type="molecule type" value="Genomic_DNA"/>
</dbReference>
<evidence type="ECO:0000256" key="1">
    <source>
        <dbReference type="ARBA" id="ARBA00006700"/>
    </source>
</evidence>
<evidence type="ECO:0000256" key="3">
    <source>
        <dbReference type="ARBA" id="ARBA00022884"/>
    </source>
</evidence>
<evidence type="ECO:0000313" key="7">
    <source>
        <dbReference type="EMBL" id="RPF42769.1"/>
    </source>
</evidence>
<keyword evidence="4 6" id="KW-0689">Ribosomal protein</keyword>
<dbReference type="PANTHER" id="PTHR11620">
    <property type="entry name" value="60S RIBOSOMAL PROTEIN L23A"/>
    <property type="match status" value="1"/>
</dbReference>
<dbReference type="Gene3D" id="3.30.70.330">
    <property type="match status" value="1"/>
</dbReference>
<comment type="function">
    <text evidence="6">One of the early assembly proteins it binds 23S rRNA. One of the proteins that surrounds the polypeptide exit tunnel on the outside of the ribosome. Forms the main docking site for trigger factor binding to the ribosome.</text>
</comment>
<dbReference type="NCBIfam" id="NF004366">
    <property type="entry name" value="PRK05738.3-2"/>
    <property type="match status" value="1"/>
</dbReference>
<dbReference type="GO" id="GO:1990904">
    <property type="term" value="C:ribonucleoprotein complex"/>
    <property type="evidence" value="ECO:0007669"/>
    <property type="project" value="UniProtKB-KW"/>
</dbReference>
<keyword evidence="8" id="KW-1185">Reference proteome</keyword>
<comment type="subunit">
    <text evidence="6">Part of the 50S ribosomal subunit. Contacts protein L29, and trigger factor when it is bound to the ribosome.</text>
</comment>
<name>A0A3N5AAZ1_9THEO</name>
<dbReference type="GO" id="GO:0019843">
    <property type="term" value="F:rRNA binding"/>
    <property type="evidence" value="ECO:0007669"/>
    <property type="project" value="UniProtKB-UniRule"/>
</dbReference>
<dbReference type="NCBIfam" id="NF004363">
    <property type="entry name" value="PRK05738.2-4"/>
    <property type="match status" value="1"/>
</dbReference>
<gene>
    <name evidence="6" type="primary">rplW</name>
    <name evidence="7" type="ORF">EDD75_1879</name>
</gene>
<evidence type="ECO:0000256" key="6">
    <source>
        <dbReference type="HAMAP-Rule" id="MF_01369"/>
    </source>
</evidence>
<dbReference type="GO" id="GO:0006412">
    <property type="term" value="P:translation"/>
    <property type="evidence" value="ECO:0007669"/>
    <property type="project" value="UniProtKB-UniRule"/>
</dbReference>
<reference evidence="7 8" key="1">
    <citation type="submission" date="2018-11" db="EMBL/GenBank/DDBJ databases">
        <title>Genomic Encyclopedia of Type Strains, Phase IV (KMG-IV): sequencing the most valuable type-strain genomes for metagenomic binning, comparative biology and taxonomic classification.</title>
        <authorList>
            <person name="Goeker M."/>
        </authorList>
    </citation>
    <scope>NUCLEOTIDE SEQUENCE [LARGE SCALE GENOMIC DNA]</scope>
    <source>
        <strain evidence="7 8">DSM 102936</strain>
    </source>
</reference>
<keyword evidence="2 6" id="KW-0699">rRNA-binding</keyword>
<dbReference type="OrthoDB" id="9793353at2"/>
<evidence type="ECO:0000313" key="8">
    <source>
        <dbReference type="Proteomes" id="UP000282654"/>
    </source>
</evidence>
<dbReference type="NCBIfam" id="NF004359">
    <property type="entry name" value="PRK05738.1-3"/>
    <property type="match status" value="1"/>
</dbReference>
<dbReference type="AlphaFoldDB" id="A0A3N5AAZ1"/>
<evidence type="ECO:0000256" key="2">
    <source>
        <dbReference type="ARBA" id="ARBA00022730"/>
    </source>
</evidence>
<comment type="caution">
    <text evidence="7">The sequence shown here is derived from an EMBL/GenBank/DDBJ whole genome shotgun (WGS) entry which is preliminary data.</text>
</comment>
<dbReference type="SUPFAM" id="SSF54189">
    <property type="entry name" value="Ribosomal proteins S24e, L23 and L15e"/>
    <property type="match status" value="1"/>
</dbReference>
<keyword evidence="5 6" id="KW-0687">Ribonucleoprotein</keyword>
<organism evidence="7 8">
    <name type="scientific">Thermodesulfitimonas autotrophica</name>
    <dbReference type="NCBI Taxonomy" id="1894989"/>
    <lineage>
        <taxon>Bacteria</taxon>
        <taxon>Bacillati</taxon>
        <taxon>Bacillota</taxon>
        <taxon>Clostridia</taxon>
        <taxon>Thermoanaerobacterales</taxon>
        <taxon>Thermoanaerobacteraceae</taxon>
        <taxon>Thermodesulfitimonas</taxon>
    </lineage>
</organism>
<dbReference type="RefSeq" id="WP_123931353.1">
    <property type="nucleotide sequence ID" value="NZ_DAITJO010000142.1"/>
</dbReference>
<comment type="similarity">
    <text evidence="1 6">Belongs to the universal ribosomal protein uL23 family.</text>
</comment>